<name>Q7M1K1_CITPA</name>
<dbReference type="Pfam" id="PF07207">
    <property type="entry name" value="Lir1"/>
    <property type="match status" value="1"/>
</dbReference>
<accession>Q7M1K1</accession>
<dbReference type="PANTHER" id="PTHR36762">
    <property type="entry name" value="LIGHT-REGULATED PROTEIN 1, CHLOROPLASTIC"/>
    <property type="match status" value="1"/>
</dbReference>
<dbReference type="PANTHER" id="PTHR36762:SF2">
    <property type="entry name" value="LIGHT-REGULATED PROTEIN 1, CHLOROPLASTIC"/>
    <property type="match status" value="1"/>
</dbReference>
<organism evidence="1">
    <name type="scientific">Citrus paradisi</name>
    <name type="common">Grapefruit</name>
    <dbReference type="NCBI Taxonomy" id="37656"/>
    <lineage>
        <taxon>Eukaryota</taxon>
        <taxon>Viridiplantae</taxon>
        <taxon>Streptophyta</taxon>
        <taxon>Embryophyta</taxon>
        <taxon>Tracheophyta</taxon>
        <taxon>Spermatophyta</taxon>
        <taxon>Magnoliopsida</taxon>
        <taxon>eudicotyledons</taxon>
        <taxon>Gunneridae</taxon>
        <taxon>Pentapetalae</taxon>
        <taxon>rosids</taxon>
        <taxon>malvids</taxon>
        <taxon>Sapindales</taxon>
        <taxon>Rutaceae</taxon>
        <taxon>Aurantioideae</taxon>
        <taxon>Citrus</taxon>
    </lineage>
</organism>
<sequence>MILMMNLTLQQYTTQIFKMQAALSISPTTLVPLTTSKNFSQVAISTPKLVGSSLASRRSAIKVAATTSNDPSTFDYNSAFSVFPAEACEVIGGDACSAEMYPEAKLKPEAKNDTSTTASEPIEREYLEYNDTNTVFKGEACDDLGGTFCETASTREGVY</sequence>
<reference evidence="1" key="1">
    <citation type="journal article" date="1994" name="Plant Mol. Biol.">
        <title>Two newly isolated genes from citrus exhibit a different pattern of diurnal expression and light response.</title>
        <authorList>
            <person name="Abied M.A."/>
            <person name="Holland D."/>
        </authorList>
    </citation>
    <scope>NUCLEOTIDE SEQUENCE</scope>
</reference>
<dbReference type="PIR" id="S52663">
    <property type="entry name" value="S52663"/>
</dbReference>
<dbReference type="AlphaFoldDB" id="Q7M1K1"/>
<dbReference type="GO" id="GO:0009507">
    <property type="term" value="C:chloroplast"/>
    <property type="evidence" value="ECO:0007669"/>
    <property type="project" value="InterPro"/>
</dbReference>
<dbReference type="InterPro" id="IPR009856">
    <property type="entry name" value="Lir1"/>
</dbReference>
<protein>
    <submittedName>
        <fullName evidence="1">Ccr protein</fullName>
    </submittedName>
</protein>
<proteinExistence type="predicted"/>
<evidence type="ECO:0000313" key="1">
    <source>
        <dbReference type="PIR" id="S52663"/>
    </source>
</evidence>